<dbReference type="Proteomes" id="UP000515512">
    <property type="component" value="Chromosome"/>
</dbReference>
<dbReference type="EMBL" id="CP059399">
    <property type="protein sequence ID" value="QLY31254.1"/>
    <property type="molecule type" value="Genomic_DNA"/>
</dbReference>
<sequence length="267" mass="29113">MWLATRIAEAGISKLVDRGIDSVSGGGLDARLASASNDGAQRIIVQRHNLVGGARPTSDLDIDVRRPAFARPVGHEPVFLTLQQFTDRSGGIVFPMILGETAHMTVPRDDYFIAALVVRLPEQRDELPTLRAVGQARHFVAGNDTTRVEIQVERATIDHLLQLGLFHNNQSVFNLPPPPPRSNAAPGQWNSSTSTVPGQPNSSTTTGSAQADPWNGCRVRLPSGRRCGRLLKDGRGILCDQHSQALEFGHRLIDHLTGLRIVDPPWK</sequence>
<dbReference type="AlphaFoldDB" id="A0A7D6VB39"/>
<gene>
    <name evidence="2" type="ORF">H0264_02455</name>
</gene>
<accession>A0A7D6VB39</accession>
<evidence type="ECO:0000256" key="1">
    <source>
        <dbReference type="SAM" id="MobiDB-lite"/>
    </source>
</evidence>
<keyword evidence="3" id="KW-1185">Reference proteome</keyword>
<feature type="compositionally biased region" description="Polar residues" evidence="1">
    <location>
        <begin position="188"/>
        <end position="209"/>
    </location>
</feature>
<proteinExistence type="predicted"/>
<name>A0A7D6VB39_9NOCA</name>
<evidence type="ECO:0000313" key="3">
    <source>
        <dbReference type="Proteomes" id="UP000515512"/>
    </source>
</evidence>
<feature type="region of interest" description="Disordered" evidence="1">
    <location>
        <begin position="172"/>
        <end position="217"/>
    </location>
</feature>
<dbReference type="RefSeq" id="WP_181582450.1">
    <property type="nucleotide sequence ID" value="NZ_CP059399.1"/>
</dbReference>
<reference evidence="2 3" key="1">
    <citation type="submission" date="2020-07" db="EMBL/GenBank/DDBJ databases">
        <authorList>
            <person name="Zhuang K."/>
            <person name="Ran Y."/>
        </authorList>
    </citation>
    <scope>NUCLEOTIDE SEQUENCE [LARGE SCALE GENOMIC DNA]</scope>
    <source>
        <strain evidence="2 3">WCH-YHL-001</strain>
    </source>
</reference>
<protein>
    <submittedName>
        <fullName evidence="2">Uncharacterized protein</fullName>
    </submittedName>
</protein>
<evidence type="ECO:0000313" key="2">
    <source>
        <dbReference type="EMBL" id="QLY31254.1"/>
    </source>
</evidence>
<dbReference type="KEGG" id="nhu:H0264_02455"/>
<organism evidence="2 3">
    <name type="scientific">Nocardia huaxiensis</name>
    <dbReference type="NCBI Taxonomy" id="2755382"/>
    <lineage>
        <taxon>Bacteria</taxon>
        <taxon>Bacillati</taxon>
        <taxon>Actinomycetota</taxon>
        <taxon>Actinomycetes</taxon>
        <taxon>Mycobacteriales</taxon>
        <taxon>Nocardiaceae</taxon>
        <taxon>Nocardia</taxon>
    </lineage>
</organism>